<dbReference type="AlphaFoldDB" id="A0A915KPH4"/>
<reference evidence="3" key="1">
    <citation type="submission" date="2022-11" db="UniProtKB">
        <authorList>
            <consortium name="WormBaseParasite"/>
        </authorList>
    </citation>
    <scope>IDENTIFICATION</scope>
</reference>
<evidence type="ECO:0000313" key="2">
    <source>
        <dbReference type="Proteomes" id="UP000887565"/>
    </source>
</evidence>
<organism evidence="2 3">
    <name type="scientific">Romanomermis culicivorax</name>
    <name type="common">Nematode worm</name>
    <dbReference type="NCBI Taxonomy" id="13658"/>
    <lineage>
        <taxon>Eukaryota</taxon>
        <taxon>Metazoa</taxon>
        <taxon>Ecdysozoa</taxon>
        <taxon>Nematoda</taxon>
        <taxon>Enoplea</taxon>
        <taxon>Dorylaimia</taxon>
        <taxon>Mermithida</taxon>
        <taxon>Mermithoidea</taxon>
        <taxon>Mermithidae</taxon>
        <taxon>Romanomermis</taxon>
    </lineage>
</organism>
<accession>A0A915KPH4</accession>
<sequence>MADSDIPEQLSTTSSLNFGCRHPPPLAGRKLTHEKCIFRSKMPFLEQKSVIMRKFFGAPVRNNAPL</sequence>
<name>A0A915KPH4_ROMCU</name>
<evidence type="ECO:0000256" key="1">
    <source>
        <dbReference type="SAM" id="MobiDB-lite"/>
    </source>
</evidence>
<feature type="region of interest" description="Disordered" evidence="1">
    <location>
        <begin position="1"/>
        <end position="21"/>
    </location>
</feature>
<proteinExistence type="predicted"/>
<protein>
    <submittedName>
        <fullName evidence="3">Uncharacterized protein</fullName>
    </submittedName>
</protein>
<dbReference type="Proteomes" id="UP000887565">
    <property type="component" value="Unplaced"/>
</dbReference>
<keyword evidence="2" id="KW-1185">Reference proteome</keyword>
<dbReference type="WBParaSite" id="nRc.2.0.1.t40354-RA">
    <property type="protein sequence ID" value="nRc.2.0.1.t40354-RA"/>
    <property type="gene ID" value="nRc.2.0.1.g40354"/>
</dbReference>
<evidence type="ECO:0000313" key="3">
    <source>
        <dbReference type="WBParaSite" id="nRc.2.0.1.t40354-RA"/>
    </source>
</evidence>